<reference evidence="3" key="1">
    <citation type="submission" date="2016-06" db="EMBL/GenBank/DDBJ databases">
        <title>Parallel loss of symbiosis genes in relatives of nitrogen-fixing non-legume Parasponia.</title>
        <authorList>
            <person name="Van Velzen R."/>
            <person name="Holmer R."/>
            <person name="Bu F."/>
            <person name="Rutten L."/>
            <person name="Van Zeijl A."/>
            <person name="Liu W."/>
            <person name="Santuari L."/>
            <person name="Cao Q."/>
            <person name="Sharma T."/>
            <person name="Shen D."/>
            <person name="Roswanjaya Y."/>
            <person name="Wardhani T."/>
            <person name="Kalhor M.S."/>
            <person name="Jansen J."/>
            <person name="Van den Hoogen J."/>
            <person name="Gungor B."/>
            <person name="Hartog M."/>
            <person name="Hontelez J."/>
            <person name="Verver J."/>
            <person name="Yang W.-C."/>
            <person name="Schijlen E."/>
            <person name="Repin R."/>
            <person name="Schilthuizen M."/>
            <person name="Schranz E."/>
            <person name="Heidstra R."/>
            <person name="Miyata K."/>
            <person name="Fedorova E."/>
            <person name="Kohlen W."/>
            <person name="Bisseling T."/>
            <person name="Smit S."/>
            <person name="Geurts R."/>
        </authorList>
    </citation>
    <scope>NUCLEOTIDE SEQUENCE [LARGE SCALE GENOMIC DNA]</scope>
    <source>
        <strain evidence="3">cv. WU1-14</strain>
    </source>
</reference>
<proteinExistence type="predicted"/>
<name>A0A2P5ACL4_PARAD</name>
<keyword evidence="3" id="KW-1185">Reference proteome</keyword>
<accession>A0A2P5ACL4</accession>
<dbReference type="EMBL" id="JXTB01000669">
    <property type="protein sequence ID" value="PON34293.1"/>
    <property type="molecule type" value="Genomic_DNA"/>
</dbReference>
<sequence length="196" mass="22144">MVLMTPFNLSLMLSIATTRSSHLMNSMKNSSTKSCHYATHHPHQVFQPLLTSHTLNAHTNGHQELVHLGLLILQHRSPLLISPTNHLVHFSANVSGAILKVMSSLSVLSSANNFLMHHHHTVLPTHHHFVHLLIGKLKLMLLPPQPHMILGYWTVVQLTMLQRIFKTFPFTNQFRNLTSILNFTIPPLSPLPSIKL</sequence>
<evidence type="ECO:0000313" key="2">
    <source>
        <dbReference type="EMBL" id="PON34293.1"/>
    </source>
</evidence>
<feature type="signal peptide" evidence="1">
    <location>
        <begin position="1"/>
        <end position="20"/>
    </location>
</feature>
<keyword evidence="1" id="KW-0732">Signal</keyword>
<organism evidence="2 3">
    <name type="scientific">Parasponia andersonii</name>
    <name type="common">Sponia andersonii</name>
    <dbReference type="NCBI Taxonomy" id="3476"/>
    <lineage>
        <taxon>Eukaryota</taxon>
        <taxon>Viridiplantae</taxon>
        <taxon>Streptophyta</taxon>
        <taxon>Embryophyta</taxon>
        <taxon>Tracheophyta</taxon>
        <taxon>Spermatophyta</taxon>
        <taxon>Magnoliopsida</taxon>
        <taxon>eudicotyledons</taxon>
        <taxon>Gunneridae</taxon>
        <taxon>Pentapetalae</taxon>
        <taxon>rosids</taxon>
        <taxon>fabids</taxon>
        <taxon>Rosales</taxon>
        <taxon>Cannabaceae</taxon>
        <taxon>Parasponia</taxon>
    </lineage>
</organism>
<evidence type="ECO:0000313" key="3">
    <source>
        <dbReference type="Proteomes" id="UP000237105"/>
    </source>
</evidence>
<feature type="chain" id="PRO_5015119202" evidence="1">
    <location>
        <begin position="21"/>
        <end position="196"/>
    </location>
</feature>
<dbReference type="Proteomes" id="UP000237105">
    <property type="component" value="Unassembled WGS sequence"/>
</dbReference>
<evidence type="ECO:0000256" key="1">
    <source>
        <dbReference type="SAM" id="SignalP"/>
    </source>
</evidence>
<protein>
    <submittedName>
        <fullName evidence="2">Uncharacterized protein</fullName>
    </submittedName>
</protein>
<comment type="caution">
    <text evidence="2">The sequence shown here is derived from an EMBL/GenBank/DDBJ whole genome shotgun (WGS) entry which is preliminary data.</text>
</comment>
<dbReference type="AlphaFoldDB" id="A0A2P5ACL4"/>
<gene>
    <name evidence="2" type="ORF">PanWU01x14_345420</name>
</gene>